<feature type="domain" description="Acyl-CoA oxidase/dehydrogenase middle" evidence="2">
    <location>
        <begin position="54"/>
        <end position="147"/>
    </location>
</feature>
<reference evidence="4 5" key="1">
    <citation type="submission" date="2019-06" db="EMBL/GenBank/DDBJ databases">
        <title>Sorghum-associated microbial communities from plants grown in Nebraska, USA.</title>
        <authorList>
            <person name="Schachtman D."/>
        </authorList>
    </citation>
    <scope>NUCLEOTIDE SEQUENCE [LARGE SCALE GENOMIC DNA]</scope>
    <source>
        <strain evidence="4 5">2482</strain>
    </source>
</reference>
<dbReference type="InterPro" id="IPR009100">
    <property type="entry name" value="AcylCoA_DH/oxidase_NM_dom_sf"/>
</dbReference>
<sequence length="193" mass="21481">MEKFIFNEEFAYAKASHPSGASLSIVAPAIFMFGTEENKKEWLPKIMASEADFALGYSEPNAGTDLAGLQTTVVLDGDEWVINGQKPWNTFGHKVTHQWTAVRTDPTAPKHKGISVIIIPNNAPGVTLVKQRTWGNHTTNDVFFENVRVPKNNLIGEVNQGWRAVNLKRILKLLSEKEKNKKEKGNLPSKSRG</sequence>
<organism evidence="4 5">
    <name type="scientific">Neobacillus bataviensis</name>
    <dbReference type="NCBI Taxonomy" id="220685"/>
    <lineage>
        <taxon>Bacteria</taxon>
        <taxon>Bacillati</taxon>
        <taxon>Bacillota</taxon>
        <taxon>Bacilli</taxon>
        <taxon>Bacillales</taxon>
        <taxon>Bacillaceae</taxon>
        <taxon>Neobacillus</taxon>
    </lineage>
</organism>
<dbReference type="InterPro" id="IPR052161">
    <property type="entry name" value="Mycobact_Acyl-CoA_DH"/>
</dbReference>
<evidence type="ECO:0000256" key="1">
    <source>
        <dbReference type="ARBA" id="ARBA00023002"/>
    </source>
</evidence>
<dbReference type="AlphaFoldDB" id="A0A561CLW6"/>
<dbReference type="PANTHER" id="PTHR43292:SF3">
    <property type="entry name" value="ACYL-COA DEHYDROGENASE FADE29"/>
    <property type="match status" value="1"/>
</dbReference>
<dbReference type="InterPro" id="IPR046373">
    <property type="entry name" value="Acyl-CoA_Oxase/DH_mid-dom_sf"/>
</dbReference>
<dbReference type="PANTHER" id="PTHR43292">
    <property type="entry name" value="ACYL-COA DEHYDROGENASE"/>
    <property type="match status" value="1"/>
</dbReference>
<dbReference type="Gene3D" id="1.10.540.10">
    <property type="entry name" value="Acyl-CoA dehydrogenase/oxidase, N-terminal domain"/>
    <property type="match status" value="1"/>
</dbReference>
<feature type="domain" description="Acyl-CoA dehydrogenase/oxidase N-terminal" evidence="3">
    <location>
        <begin position="2"/>
        <end position="49"/>
    </location>
</feature>
<name>A0A561CLW6_9BACI</name>
<evidence type="ECO:0000259" key="3">
    <source>
        <dbReference type="Pfam" id="PF02771"/>
    </source>
</evidence>
<dbReference type="InterPro" id="IPR013786">
    <property type="entry name" value="AcylCoA_DH/ox_N"/>
</dbReference>
<evidence type="ECO:0000259" key="2">
    <source>
        <dbReference type="Pfam" id="PF02770"/>
    </source>
</evidence>
<evidence type="ECO:0000313" key="4">
    <source>
        <dbReference type="EMBL" id="TWD92221.1"/>
    </source>
</evidence>
<protein>
    <submittedName>
        <fullName evidence="4">Acyl-CoA dehydrogenase-like protein</fullName>
    </submittedName>
</protein>
<dbReference type="GO" id="GO:0016627">
    <property type="term" value="F:oxidoreductase activity, acting on the CH-CH group of donors"/>
    <property type="evidence" value="ECO:0007669"/>
    <property type="project" value="InterPro"/>
</dbReference>
<dbReference type="GO" id="GO:0005886">
    <property type="term" value="C:plasma membrane"/>
    <property type="evidence" value="ECO:0007669"/>
    <property type="project" value="TreeGrafter"/>
</dbReference>
<dbReference type="SUPFAM" id="SSF56645">
    <property type="entry name" value="Acyl-CoA dehydrogenase NM domain-like"/>
    <property type="match status" value="1"/>
</dbReference>
<keyword evidence="1" id="KW-0560">Oxidoreductase</keyword>
<accession>A0A561CLW6</accession>
<dbReference type="Pfam" id="PF02770">
    <property type="entry name" value="Acyl-CoA_dh_M"/>
    <property type="match status" value="1"/>
</dbReference>
<keyword evidence="5" id="KW-1185">Reference proteome</keyword>
<comment type="caution">
    <text evidence="4">The sequence shown here is derived from an EMBL/GenBank/DDBJ whole genome shotgun (WGS) entry which is preliminary data.</text>
</comment>
<dbReference type="InterPro" id="IPR037069">
    <property type="entry name" value="AcylCoA_DH/ox_N_sf"/>
</dbReference>
<dbReference type="Pfam" id="PF02771">
    <property type="entry name" value="Acyl-CoA_dh_N"/>
    <property type="match status" value="1"/>
</dbReference>
<proteinExistence type="predicted"/>
<dbReference type="Proteomes" id="UP000319671">
    <property type="component" value="Unassembled WGS sequence"/>
</dbReference>
<dbReference type="GO" id="GO:0050660">
    <property type="term" value="F:flavin adenine dinucleotide binding"/>
    <property type="evidence" value="ECO:0007669"/>
    <property type="project" value="InterPro"/>
</dbReference>
<evidence type="ECO:0000313" key="5">
    <source>
        <dbReference type="Proteomes" id="UP000319671"/>
    </source>
</evidence>
<gene>
    <name evidence="4" type="ORF">FB550_12033</name>
</gene>
<dbReference type="InterPro" id="IPR006091">
    <property type="entry name" value="Acyl-CoA_Oxase/DH_mid-dom"/>
</dbReference>
<dbReference type="EMBL" id="VIVN01000020">
    <property type="protein sequence ID" value="TWD92221.1"/>
    <property type="molecule type" value="Genomic_DNA"/>
</dbReference>
<dbReference type="Gene3D" id="2.40.110.10">
    <property type="entry name" value="Butyryl-CoA Dehydrogenase, subunit A, domain 2"/>
    <property type="match status" value="1"/>
</dbReference>